<dbReference type="Pfam" id="PF04043">
    <property type="entry name" value="PMEI"/>
    <property type="match status" value="1"/>
</dbReference>
<feature type="chain" id="PRO_5047313537" description="Pectinesterase inhibitor domain-containing protein" evidence="4">
    <location>
        <begin position="29"/>
        <end position="190"/>
    </location>
</feature>
<feature type="signal peptide" evidence="4">
    <location>
        <begin position="1"/>
        <end position="28"/>
    </location>
</feature>
<evidence type="ECO:0000256" key="1">
    <source>
        <dbReference type="ARBA" id="ARBA00022729"/>
    </source>
</evidence>
<dbReference type="EMBL" id="CP126666">
    <property type="protein sequence ID" value="WKA12082.1"/>
    <property type="molecule type" value="Genomic_DNA"/>
</dbReference>
<feature type="domain" description="Pectinesterase inhibitor" evidence="5">
    <location>
        <begin position="45"/>
        <end position="135"/>
    </location>
</feature>
<gene>
    <name evidence="6" type="ORF">VitviT2T_029508</name>
</gene>
<protein>
    <recommendedName>
        <fullName evidence="5">Pectinesterase inhibitor domain-containing protein</fullName>
    </recommendedName>
</protein>
<dbReference type="Proteomes" id="UP001227230">
    <property type="component" value="Chromosome 19"/>
</dbReference>
<dbReference type="InterPro" id="IPR006501">
    <property type="entry name" value="Pectinesterase_inhib_dom"/>
</dbReference>
<dbReference type="SUPFAM" id="SSF101148">
    <property type="entry name" value="Plant invertase/pectin methylesterase inhibitor"/>
    <property type="match status" value="1"/>
</dbReference>
<dbReference type="NCBIfam" id="TIGR01614">
    <property type="entry name" value="PME_inhib"/>
    <property type="match status" value="1"/>
</dbReference>
<evidence type="ECO:0000256" key="3">
    <source>
        <dbReference type="ARBA" id="ARBA00038471"/>
    </source>
</evidence>
<comment type="similarity">
    <text evidence="3">Belongs to the PMEI family.</text>
</comment>
<sequence>MAYTSSSCSSSFFLLLLLLLTLFLSIFSHHHLHPSLFAEAADPALITGLCKNTKEPPVCQACLKNGPSDVPSLAKVATGCARVTIHSFYDLSSKMARSTPPGELKDVLDDCAMNSSLAADELDGLIDLIDSKDYRSAIDYIPSQVNHLVDYCFNNFYMHPKLTMPKQLYDAAANSDRDLNTISAILSTLV</sequence>
<keyword evidence="2" id="KW-1015">Disulfide bond</keyword>
<dbReference type="PANTHER" id="PTHR36710:SF12">
    <property type="entry name" value="CELL WALL _ VACUOLAR INHIBITOR OF FRUCTOSIDASE 2-LIKE"/>
    <property type="match status" value="1"/>
</dbReference>
<reference evidence="6 7" key="1">
    <citation type="journal article" date="2023" name="Hortic Res">
        <title>The complete reference genome for grapevine (Vitis vinifera L.) genetics and breeding.</title>
        <authorList>
            <person name="Shi X."/>
            <person name="Cao S."/>
            <person name="Wang X."/>
            <person name="Huang S."/>
            <person name="Wang Y."/>
            <person name="Liu Z."/>
            <person name="Liu W."/>
            <person name="Leng X."/>
            <person name="Peng Y."/>
            <person name="Wang N."/>
            <person name="Wang Y."/>
            <person name="Ma Z."/>
            <person name="Xu X."/>
            <person name="Zhang F."/>
            <person name="Xue H."/>
            <person name="Zhong H."/>
            <person name="Wang Y."/>
            <person name="Zhang K."/>
            <person name="Velt A."/>
            <person name="Avia K."/>
            <person name="Holtgrawe D."/>
            <person name="Grimplet J."/>
            <person name="Matus J.T."/>
            <person name="Ware D."/>
            <person name="Wu X."/>
            <person name="Wang H."/>
            <person name="Liu C."/>
            <person name="Fang Y."/>
            <person name="Rustenholz C."/>
            <person name="Cheng Z."/>
            <person name="Xiao H."/>
            <person name="Zhou Y."/>
        </authorList>
    </citation>
    <scope>NUCLEOTIDE SEQUENCE [LARGE SCALE GENOMIC DNA]</scope>
    <source>
        <strain evidence="7">cv. Pinot noir / PN40024</strain>
        <tissue evidence="6">Leaf</tissue>
    </source>
</reference>
<name>A0ABY9DXA8_VITVI</name>
<evidence type="ECO:0000256" key="2">
    <source>
        <dbReference type="ARBA" id="ARBA00023157"/>
    </source>
</evidence>
<proteinExistence type="inferred from homology"/>
<evidence type="ECO:0000256" key="4">
    <source>
        <dbReference type="SAM" id="SignalP"/>
    </source>
</evidence>
<dbReference type="PANTHER" id="PTHR36710">
    <property type="entry name" value="PECTINESTERASE INHIBITOR-LIKE"/>
    <property type="match status" value="1"/>
</dbReference>
<keyword evidence="7" id="KW-1185">Reference proteome</keyword>
<accession>A0ABY9DXA8</accession>
<dbReference type="Gene3D" id="1.20.140.40">
    <property type="entry name" value="Invertase/pectin methylesterase inhibitor family protein"/>
    <property type="match status" value="1"/>
</dbReference>
<dbReference type="InterPro" id="IPR035513">
    <property type="entry name" value="Invertase/methylesterase_inhib"/>
</dbReference>
<organism evidence="6 7">
    <name type="scientific">Vitis vinifera</name>
    <name type="common">Grape</name>
    <dbReference type="NCBI Taxonomy" id="29760"/>
    <lineage>
        <taxon>Eukaryota</taxon>
        <taxon>Viridiplantae</taxon>
        <taxon>Streptophyta</taxon>
        <taxon>Embryophyta</taxon>
        <taxon>Tracheophyta</taxon>
        <taxon>Spermatophyta</taxon>
        <taxon>Magnoliopsida</taxon>
        <taxon>eudicotyledons</taxon>
        <taxon>Gunneridae</taxon>
        <taxon>Pentapetalae</taxon>
        <taxon>rosids</taxon>
        <taxon>Vitales</taxon>
        <taxon>Vitaceae</taxon>
        <taxon>Viteae</taxon>
        <taxon>Vitis</taxon>
    </lineage>
</organism>
<evidence type="ECO:0000313" key="6">
    <source>
        <dbReference type="EMBL" id="WKA12082.1"/>
    </source>
</evidence>
<evidence type="ECO:0000313" key="7">
    <source>
        <dbReference type="Proteomes" id="UP001227230"/>
    </source>
</evidence>
<dbReference type="InterPro" id="IPR052421">
    <property type="entry name" value="PCW_Enzyme_Inhibitor"/>
</dbReference>
<evidence type="ECO:0000259" key="5">
    <source>
        <dbReference type="Pfam" id="PF04043"/>
    </source>
</evidence>
<keyword evidence="1 4" id="KW-0732">Signal</keyword>